<dbReference type="AlphaFoldDB" id="A0A9P5U865"/>
<proteinExistence type="predicted"/>
<evidence type="ECO:0000313" key="1">
    <source>
        <dbReference type="EMBL" id="KAF9069587.1"/>
    </source>
</evidence>
<name>A0A9P5U865_9AGAR</name>
<dbReference type="EMBL" id="JADNRY010000048">
    <property type="protein sequence ID" value="KAF9069587.1"/>
    <property type="molecule type" value="Genomic_DNA"/>
</dbReference>
<evidence type="ECO:0000313" key="2">
    <source>
        <dbReference type="Proteomes" id="UP000772434"/>
    </source>
</evidence>
<comment type="caution">
    <text evidence="1">The sequence shown here is derived from an EMBL/GenBank/DDBJ whole genome shotgun (WGS) entry which is preliminary data.</text>
</comment>
<gene>
    <name evidence="1" type="ORF">BDP27DRAFT_1363142</name>
</gene>
<protein>
    <submittedName>
        <fullName evidence="1">Uncharacterized protein</fullName>
    </submittedName>
</protein>
<sequence length="155" mass="17161">MVHHLFKESEAECKVGVRELRSWESYRIEKTLHDGGWFTIPASVSIAVSRPQLYGIYGVTGAGNCFTGGDDELNCPEGHSVYAVVEQGNVLVSHRFPAGIDERSGNCAGSSWMAVKPIDVEESVKVRYVVESPPCTLEPQPVWHCSHFDAIPDQW</sequence>
<dbReference type="Proteomes" id="UP000772434">
    <property type="component" value="Unassembled WGS sequence"/>
</dbReference>
<accession>A0A9P5U865</accession>
<keyword evidence="2" id="KW-1185">Reference proteome</keyword>
<reference evidence="1" key="1">
    <citation type="submission" date="2020-11" db="EMBL/GenBank/DDBJ databases">
        <authorList>
            <consortium name="DOE Joint Genome Institute"/>
            <person name="Ahrendt S."/>
            <person name="Riley R."/>
            <person name="Andreopoulos W."/>
            <person name="Labutti K."/>
            <person name="Pangilinan J."/>
            <person name="Ruiz-Duenas F.J."/>
            <person name="Barrasa J.M."/>
            <person name="Sanchez-Garcia M."/>
            <person name="Camarero S."/>
            <person name="Miyauchi S."/>
            <person name="Serrano A."/>
            <person name="Linde D."/>
            <person name="Babiker R."/>
            <person name="Drula E."/>
            <person name="Ayuso-Fernandez I."/>
            <person name="Pacheco R."/>
            <person name="Padilla G."/>
            <person name="Ferreira P."/>
            <person name="Barriuso J."/>
            <person name="Kellner H."/>
            <person name="Castanera R."/>
            <person name="Alfaro M."/>
            <person name="Ramirez L."/>
            <person name="Pisabarro A.G."/>
            <person name="Kuo A."/>
            <person name="Tritt A."/>
            <person name="Lipzen A."/>
            <person name="He G."/>
            <person name="Yan M."/>
            <person name="Ng V."/>
            <person name="Cullen D."/>
            <person name="Martin F."/>
            <person name="Rosso M.-N."/>
            <person name="Henrissat B."/>
            <person name="Hibbett D."/>
            <person name="Martinez A.T."/>
            <person name="Grigoriev I.V."/>
        </authorList>
    </citation>
    <scope>NUCLEOTIDE SEQUENCE</scope>
    <source>
        <strain evidence="1">AH 40177</strain>
    </source>
</reference>
<organism evidence="1 2">
    <name type="scientific">Rhodocollybia butyracea</name>
    <dbReference type="NCBI Taxonomy" id="206335"/>
    <lineage>
        <taxon>Eukaryota</taxon>
        <taxon>Fungi</taxon>
        <taxon>Dikarya</taxon>
        <taxon>Basidiomycota</taxon>
        <taxon>Agaricomycotina</taxon>
        <taxon>Agaricomycetes</taxon>
        <taxon>Agaricomycetidae</taxon>
        <taxon>Agaricales</taxon>
        <taxon>Marasmiineae</taxon>
        <taxon>Omphalotaceae</taxon>
        <taxon>Rhodocollybia</taxon>
    </lineage>
</organism>